<organism evidence="2 3">
    <name type="scientific">Pseudomonas japonica</name>
    <dbReference type="NCBI Taxonomy" id="256466"/>
    <lineage>
        <taxon>Bacteria</taxon>
        <taxon>Pseudomonadati</taxon>
        <taxon>Pseudomonadota</taxon>
        <taxon>Gammaproteobacteria</taxon>
        <taxon>Pseudomonadales</taxon>
        <taxon>Pseudomonadaceae</taxon>
        <taxon>Pseudomonas</taxon>
    </lineage>
</organism>
<protein>
    <recommendedName>
        <fullName evidence="4">Sel1 repeat-containing protein</fullName>
    </recommendedName>
</protein>
<evidence type="ECO:0000313" key="2">
    <source>
        <dbReference type="EMBL" id="SNT06012.1"/>
    </source>
</evidence>
<dbReference type="EMBL" id="FZOL01000022">
    <property type="protein sequence ID" value="SNT06012.1"/>
    <property type="molecule type" value="Genomic_DNA"/>
</dbReference>
<dbReference type="Proteomes" id="UP000198407">
    <property type="component" value="Unassembled WGS sequence"/>
</dbReference>
<dbReference type="Gene3D" id="1.25.40.10">
    <property type="entry name" value="Tetratricopeptide repeat domain"/>
    <property type="match status" value="1"/>
</dbReference>
<name>A0A239JKA8_9PSED</name>
<proteinExistence type="predicted"/>
<dbReference type="STRING" id="1215104.GCA_000730585_00926"/>
<reference evidence="3" key="1">
    <citation type="submission" date="2017-06" db="EMBL/GenBank/DDBJ databases">
        <authorList>
            <person name="Varghese N."/>
            <person name="Submissions S."/>
        </authorList>
    </citation>
    <scope>NUCLEOTIDE SEQUENCE [LARGE SCALE GENOMIC DNA]</scope>
    <source>
        <strain evidence="3">DSM 22348</strain>
    </source>
</reference>
<gene>
    <name evidence="2" type="ORF">SAMN05444352_12289</name>
</gene>
<evidence type="ECO:0008006" key="4">
    <source>
        <dbReference type="Google" id="ProtNLM"/>
    </source>
</evidence>
<dbReference type="SUPFAM" id="SSF81901">
    <property type="entry name" value="HCP-like"/>
    <property type="match status" value="1"/>
</dbReference>
<dbReference type="RefSeq" id="WP_042128810.1">
    <property type="nucleotide sequence ID" value="NZ_FZOL01000022.1"/>
</dbReference>
<dbReference type="AlphaFoldDB" id="A0A239JKA8"/>
<keyword evidence="3" id="KW-1185">Reference proteome</keyword>
<accession>A0A239JKA8</accession>
<dbReference type="InterPro" id="IPR011990">
    <property type="entry name" value="TPR-like_helical_dom_sf"/>
</dbReference>
<feature type="region of interest" description="Disordered" evidence="1">
    <location>
        <begin position="453"/>
        <end position="474"/>
    </location>
</feature>
<evidence type="ECO:0000313" key="3">
    <source>
        <dbReference type="Proteomes" id="UP000198407"/>
    </source>
</evidence>
<evidence type="ECO:0000256" key="1">
    <source>
        <dbReference type="SAM" id="MobiDB-lite"/>
    </source>
</evidence>
<sequence>MKRLLRTGFLAFACMALNHAGGAERELASKGADVRLAIDSAFKCGPKADIKIITASAAYFDQGAQTVQQLVNTASAMLGFECPQMSHLAFTGLTDSVVVFEAEAKKQQKWALQTGPAPLEALALFFSLYQPDFFHLGSAQQKLQSYRKVTGIETSYQYEALDEQIKRLSSIIDGDTEKLRAYLQGQGGKFQNFESALSHYQDVLTTIKRYVPAQYEAYNAVFTEEASRLKDHYWSSRVAVLFDSEKPLKDIIANAVAMANAAPSGEFKQYMDSQLAAWIGEETTLIQEDINDAPLDEAAWAAGYLAELPSSQDVQALPQTAALIASSKAALPARVAQRIETLQALAVEVIKESGASYADVDTILETGFSLAGEFEESGFADAGHSLLAAMVSHIEQVLSAGLEQYKQDLTALELTDENASALQEQAVSFQELSTQFAGFAAYQKAAEDRLRADGSDVAERAAPAHSGEPDGQGIRACDRVAADSHDPQKLAAGIDFETADIAGFDVDEALDACIAAVENDPSDTRQQFQLGRLLWFTGDQESARDYIELAASKGYAAAVYLRAEMLLATSDDPDAFVDALNLYKASGEAGYAKGLVMVKELNPNGIDFYKDIPPPTPQEIVQALPVRDASYGILGVTTSIRVVDAKVKECFQTSATEFFCEYMVVAECGTSGSMGEDQMIQFMNQMMKFACDNSMEYTFSKFRKVGSKKWQQIEEDI</sequence>